<keyword evidence="3" id="KW-1185">Reference proteome</keyword>
<dbReference type="Proteomes" id="UP000194161">
    <property type="component" value="Chromosome"/>
</dbReference>
<evidence type="ECO:0000313" key="3">
    <source>
        <dbReference type="Proteomes" id="UP000194161"/>
    </source>
</evidence>
<dbReference type="Gene3D" id="3.40.50.720">
    <property type="entry name" value="NAD(P)-binding Rossmann-like Domain"/>
    <property type="match status" value="1"/>
</dbReference>
<feature type="domain" description="NAD(P)-binding" evidence="1">
    <location>
        <begin position="7"/>
        <end position="202"/>
    </location>
</feature>
<protein>
    <submittedName>
        <fullName evidence="2">3-beta hydroxysteroid dehydrogenase</fullName>
    </submittedName>
</protein>
<dbReference type="KEGG" id="bgm:CAL15_08900"/>
<dbReference type="OrthoDB" id="7352421at2"/>
<gene>
    <name evidence="2" type="ORF">CAL15_08900</name>
</gene>
<dbReference type="PANTHER" id="PTHR43355">
    <property type="entry name" value="FLAVIN REDUCTASE (NADPH)"/>
    <property type="match status" value="1"/>
</dbReference>
<proteinExistence type="predicted"/>
<evidence type="ECO:0000259" key="1">
    <source>
        <dbReference type="Pfam" id="PF13460"/>
    </source>
</evidence>
<dbReference type="GO" id="GO:0016646">
    <property type="term" value="F:oxidoreductase activity, acting on the CH-NH group of donors, NAD or NADP as acceptor"/>
    <property type="evidence" value="ECO:0007669"/>
    <property type="project" value="TreeGrafter"/>
</dbReference>
<dbReference type="EMBL" id="CP021111">
    <property type="protein sequence ID" value="ARP94494.1"/>
    <property type="molecule type" value="Genomic_DNA"/>
</dbReference>
<evidence type="ECO:0000313" key="2">
    <source>
        <dbReference type="EMBL" id="ARP94494.1"/>
    </source>
</evidence>
<dbReference type="STRING" id="463040.CAL15_08900"/>
<dbReference type="PANTHER" id="PTHR43355:SF2">
    <property type="entry name" value="FLAVIN REDUCTASE (NADPH)"/>
    <property type="match status" value="1"/>
</dbReference>
<dbReference type="AlphaFoldDB" id="A0A1W6ZCA7"/>
<dbReference type="InterPro" id="IPR051606">
    <property type="entry name" value="Polyketide_Oxido-like"/>
</dbReference>
<accession>A0A1W6ZCA7</accession>
<dbReference type="InterPro" id="IPR016040">
    <property type="entry name" value="NAD(P)-bd_dom"/>
</dbReference>
<reference evidence="2 3" key="1">
    <citation type="submission" date="2017-05" db="EMBL/GenBank/DDBJ databases">
        <title>Complete and WGS of Bordetella genogroups.</title>
        <authorList>
            <person name="Spilker T."/>
            <person name="LiPuma J."/>
        </authorList>
    </citation>
    <scope>NUCLEOTIDE SEQUENCE [LARGE SCALE GENOMIC DNA]</scope>
    <source>
        <strain evidence="2 3">AU7206</strain>
    </source>
</reference>
<sequence length="219" mass="22675">MNIALIGATGFVGAAVLAELLQRGHRVTALARNASRLDPRAGLTLAHADVQDAEQVARAVAGHDAVISAFNPGWNAPDLYDAFMRGSAAIERGVAAGGVKRLLVVGGAGSLYVAPGVQLVDTPEFASHVPANVVPGARAARDALAALRHNIALDWTFLSPPAMLAPGARTGSYRLGGEDLLMDGDRPAGISVADLAVAIVDEIEQPRHVRARFTVAAQQ</sequence>
<dbReference type="RefSeq" id="WP_086078261.1">
    <property type="nucleotide sequence ID" value="NZ_CP021111.1"/>
</dbReference>
<dbReference type="InterPro" id="IPR036291">
    <property type="entry name" value="NAD(P)-bd_dom_sf"/>
</dbReference>
<name>A0A1W6ZCA7_9BORD</name>
<organism evidence="2 3">
    <name type="scientific">Bordetella genomosp. 13</name>
    <dbReference type="NCBI Taxonomy" id="463040"/>
    <lineage>
        <taxon>Bacteria</taxon>
        <taxon>Pseudomonadati</taxon>
        <taxon>Pseudomonadota</taxon>
        <taxon>Betaproteobacteria</taxon>
        <taxon>Burkholderiales</taxon>
        <taxon>Alcaligenaceae</taxon>
        <taxon>Bordetella</taxon>
    </lineage>
</organism>
<dbReference type="SUPFAM" id="SSF51735">
    <property type="entry name" value="NAD(P)-binding Rossmann-fold domains"/>
    <property type="match status" value="1"/>
</dbReference>
<dbReference type="Pfam" id="PF13460">
    <property type="entry name" value="NAD_binding_10"/>
    <property type="match status" value="1"/>
</dbReference>